<dbReference type="SUPFAM" id="SSF52540">
    <property type="entry name" value="P-loop containing nucleoside triphosphate hydrolases"/>
    <property type="match status" value="1"/>
</dbReference>
<evidence type="ECO:0000313" key="3">
    <source>
        <dbReference type="Proteomes" id="UP000567795"/>
    </source>
</evidence>
<proteinExistence type="predicted"/>
<dbReference type="AlphaFoldDB" id="A0A852ZPR9"/>
<evidence type="ECO:0008006" key="4">
    <source>
        <dbReference type="Google" id="ProtNLM"/>
    </source>
</evidence>
<dbReference type="Gene3D" id="3.40.50.300">
    <property type="entry name" value="P-loop containing nucleotide triphosphate hydrolases"/>
    <property type="match status" value="1"/>
</dbReference>
<sequence length="353" mass="35241">MTLVAVVGGPGAPGATSTAVGLLLTWALDRPVPGQGGASGGAGQGHGGRRVLLAECDPDGGAVAAGTLQGRLSGGIGLHRLAMADRQGRLAEGLDAELVDLSDGDGSRLLLPGFSDPVQAAGLMWTWEPLAELLAVLEHSTPPCDVIVDLGRAGAFGPGRVLARRADVVLVVVRGTLRSISAARPRVAALRADLDANGTGADAVGLVLVEEGPYRASEVGAQLGAPVLGLLPHDPENARVLSDGGEQGRRFARSGLLRALRSVGDEASSTAMRRRIRIGGDTRPIAQAVPSPSPAPAGVPGQVQGHGAGPGQAASYGYPGYGSPQQAPPAPAGGVAAHVGPPPTGSVEVHRGG</sequence>
<evidence type="ECO:0000256" key="1">
    <source>
        <dbReference type="SAM" id="MobiDB-lite"/>
    </source>
</evidence>
<organism evidence="2 3">
    <name type="scientific">Allostreptomyces psammosilenae</name>
    <dbReference type="NCBI Taxonomy" id="1892865"/>
    <lineage>
        <taxon>Bacteria</taxon>
        <taxon>Bacillati</taxon>
        <taxon>Actinomycetota</taxon>
        <taxon>Actinomycetes</taxon>
        <taxon>Kitasatosporales</taxon>
        <taxon>Streptomycetaceae</taxon>
        <taxon>Allostreptomyces</taxon>
    </lineage>
</organism>
<gene>
    <name evidence="2" type="ORF">FHU37_000193</name>
</gene>
<accession>A0A852ZPR9</accession>
<dbReference type="EMBL" id="JACBZD010000001">
    <property type="protein sequence ID" value="NYI03250.1"/>
    <property type="molecule type" value="Genomic_DNA"/>
</dbReference>
<keyword evidence="3" id="KW-1185">Reference proteome</keyword>
<reference evidence="2 3" key="1">
    <citation type="submission" date="2020-07" db="EMBL/GenBank/DDBJ databases">
        <title>Sequencing the genomes of 1000 actinobacteria strains.</title>
        <authorList>
            <person name="Klenk H.-P."/>
        </authorList>
    </citation>
    <scope>NUCLEOTIDE SEQUENCE [LARGE SCALE GENOMIC DNA]</scope>
    <source>
        <strain evidence="2 3">DSM 42178</strain>
    </source>
</reference>
<comment type="caution">
    <text evidence="2">The sequence shown here is derived from an EMBL/GenBank/DDBJ whole genome shotgun (WGS) entry which is preliminary data.</text>
</comment>
<evidence type="ECO:0000313" key="2">
    <source>
        <dbReference type="EMBL" id="NYI03250.1"/>
    </source>
</evidence>
<dbReference type="InterPro" id="IPR027417">
    <property type="entry name" value="P-loop_NTPase"/>
</dbReference>
<dbReference type="Proteomes" id="UP000567795">
    <property type="component" value="Unassembled WGS sequence"/>
</dbReference>
<protein>
    <recommendedName>
        <fullName evidence="4">MinD-like ATPase involved in chromosome partitioning or flagellar assembly</fullName>
    </recommendedName>
</protein>
<feature type="region of interest" description="Disordered" evidence="1">
    <location>
        <begin position="287"/>
        <end position="353"/>
    </location>
</feature>
<name>A0A852ZPR9_9ACTN</name>
<feature type="compositionally biased region" description="Low complexity" evidence="1">
    <location>
        <begin position="311"/>
        <end position="325"/>
    </location>
</feature>
<dbReference type="RefSeq" id="WP_179812339.1">
    <property type="nucleotide sequence ID" value="NZ_JACBZD010000001.1"/>
</dbReference>